<reference evidence="2 3" key="1">
    <citation type="journal article" date="2016" name="Sci. Rep.">
        <title>Metabolic traits of an uncultured archaeal lineage -MSBL1- from brine pools of the Red Sea.</title>
        <authorList>
            <person name="Mwirichia R."/>
            <person name="Alam I."/>
            <person name="Rashid M."/>
            <person name="Vinu M."/>
            <person name="Ba-Alawi W."/>
            <person name="Anthony Kamau A."/>
            <person name="Kamanda Ngugi D."/>
            <person name="Goker M."/>
            <person name="Klenk H.P."/>
            <person name="Bajic V."/>
            <person name="Stingl U."/>
        </authorList>
    </citation>
    <scope>NUCLEOTIDE SEQUENCE [LARGE SCALE GENOMIC DNA]</scope>
    <source>
        <strain evidence="2">SCGC-AAA261G05</strain>
    </source>
</reference>
<dbReference type="PANTHER" id="PTHR34631">
    <property type="match status" value="1"/>
</dbReference>
<dbReference type="AlphaFoldDB" id="A0A133VAU0"/>
<dbReference type="InterPro" id="IPR002559">
    <property type="entry name" value="Transposase_11"/>
</dbReference>
<dbReference type="EMBL" id="LHYA01000020">
    <property type="protein sequence ID" value="KXB03578.1"/>
    <property type="molecule type" value="Genomic_DNA"/>
</dbReference>
<keyword evidence="3" id="KW-1185">Reference proteome</keyword>
<evidence type="ECO:0000313" key="3">
    <source>
        <dbReference type="Proteomes" id="UP000070405"/>
    </source>
</evidence>
<name>A0A133VAU0_9EURY</name>
<dbReference type="PANTHER" id="PTHR34631:SF3">
    <property type="entry name" value="ISSOD12 TRANSPOSASE TNPA_ISSOD12"/>
    <property type="match status" value="1"/>
</dbReference>
<dbReference type="Proteomes" id="UP000070405">
    <property type="component" value="Unassembled WGS sequence"/>
</dbReference>
<comment type="caution">
    <text evidence="2">The sequence shown here is derived from an EMBL/GenBank/DDBJ whole genome shotgun (WGS) entry which is preliminary data.</text>
</comment>
<dbReference type="InterPro" id="IPR053172">
    <property type="entry name" value="Tn903_transposase"/>
</dbReference>
<accession>A0A133VAU0</accession>
<sequence length="291" mass="33627">MKNVTVYEFNEKWRERDIAYESLEDELKRRVYPLLCSLDRVTRPDKRMGRPPKVKPAMAAFLAVAKECGNENTYRELASSRWVEFLGIKRVHYTTIHKAIKRLSPGLLEDAGRMIAELVSGGKMDCVIDATGMDIRKYEKEVYRGEERRKRQYLKLNGIWDAYRKVFHAVDVLEGKAHEYKGSQEMLERVRTPIGRFFGDPAYAGRDFVQDVADSGAEPVIKPPKNATPKTKGGPAWRKLVMEYRELGYEDWRDKTGYGERFPNEGQFGAFDTRFGDEANVRSRHMVRGSD</sequence>
<evidence type="ECO:0000313" key="2">
    <source>
        <dbReference type="EMBL" id="KXB03578.1"/>
    </source>
</evidence>
<organism evidence="2 3">
    <name type="scientific">candidate division MSBL1 archaeon SCGC-AAA261G05</name>
    <dbReference type="NCBI Taxonomy" id="1698276"/>
    <lineage>
        <taxon>Archaea</taxon>
        <taxon>Methanobacteriati</taxon>
        <taxon>Methanobacteriota</taxon>
        <taxon>candidate division MSBL1</taxon>
    </lineage>
</organism>
<evidence type="ECO:0000259" key="1">
    <source>
        <dbReference type="Pfam" id="PF01609"/>
    </source>
</evidence>
<dbReference type="GO" id="GO:0003677">
    <property type="term" value="F:DNA binding"/>
    <property type="evidence" value="ECO:0007669"/>
    <property type="project" value="InterPro"/>
</dbReference>
<protein>
    <recommendedName>
        <fullName evidence="1">Transposase IS4-like domain-containing protein</fullName>
    </recommendedName>
</protein>
<dbReference type="Pfam" id="PF01609">
    <property type="entry name" value="DDE_Tnp_1"/>
    <property type="match status" value="1"/>
</dbReference>
<proteinExistence type="predicted"/>
<dbReference type="GO" id="GO:0006313">
    <property type="term" value="P:DNA transposition"/>
    <property type="evidence" value="ECO:0007669"/>
    <property type="project" value="InterPro"/>
</dbReference>
<dbReference type="GO" id="GO:0004803">
    <property type="term" value="F:transposase activity"/>
    <property type="evidence" value="ECO:0007669"/>
    <property type="project" value="InterPro"/>
</dbReference>
<gene>
    <name evidence="2" type="ORF">AKJ47_02000</name>
</gene>
<feature type="domain" description="Transposase IS4-like" evidence="1">
    <location>
        <begin position="125"/>
        <end position="238"/>
    </location>
</feature>